<feature type="region of interest" description="Disordered" evidence="7">
    <location>
        <begin position="128"/>
        <end position="161"/>
    </location>
</feature>
<feature type="domain" description="Myb-like" evidence="8">
    <location>
        <begin position="15"/>
        <end position="67"/>
    </location>
</feature>
<dbReference type="PANTHER" id="PTHR47997:SF28">
    <property type="entry name" value="TRANSCRIPTION FACTOR MYB15-LIKE"/>
    <property type="match status" value="1"/>
</dbReference>
<evidence type="ECO:0000313" key="11">
    <source>
        <dbReference type="RefSeq" id="XP_016445812.1"/>
    </source>
</evidence>
<dbReference type="KEGG" id="nta:107771001"/>
<comment type="subcellular location">
    <subcellularLocation>
        <location evidence="1">Nucleus</location>
    </subcellularLocation>
</comment>
<dbReference type="Pfam" id="PF00249">
    <property type="entry name" value="Myb_DNA-binding"/>
    <property type="match status" value="2"/>
</dbReference>
<reference evidence="10" key="1">
    <citation type="journal article" date="2014" name="Nat. Commun.">
        <title>The tobacco genome sequence and its comparison with those of tomato and potato.</title>
        <authorList>
            <person name="Sierro N."/>
            <person name="Battey J.N."/>
            <person name="Ouadi S."/>
            <person name="Bakaher N."/>
            <person name="Bovet L."/>
            <person name="Willig A."/>
            <person name="Goepfert S."/>
            <person name="Peitsch M.C."/>
            <person name="Ivanov N.V."/>
        </authorList>
    </citation>
    <scope>NUCLEOTIDE SEQUENCE [LARGE SCALE GENOMIC DNA]</scope>
</reference>
<dbReference type="PaxDb" id="4097-A0A1S3Y1D6"/>
<dbReference type="SUPFAM" id="SSF46689">
    <property type="entry name" value="Homeodomain-like"/>
    <property type="match status" value="1"/>
</dbReference>
<evidence type="ECO:0000256" key="5">
    <source>
        <dbReference type="ARBA" id="ARBA00023163"/>
    </source>
</evidence>
<dbReference type="SMR" id="A0A1S3Y1D6"/>
<sequence>MPRLPPQQQQKSTNMEEIKKGAWSPEEDQKLKTYIMRYGIWNWSHMPKFAGLSRTGKSCRLRWVNYLSPDVKRGPFIMEEVEIVVKTYQELGNRWSAIAARLPGRTDNEVKNFFHTHLKKHLGVLKSTTRARSNKRALKKTKGNADKQSPDVSSSDSSSIVTCEENKVNENQTMGVSMNLSQTYQDWFNIVDQPNIEMEISPVILESNPDDGGTYDSNCQQLHDQFEHSDEYISEYYSSFNSIDQFDMSSFWFDELWDVETSDFFRDVITN</sequence>
<dbReference type="GO" id="GO:0005634">
    <property type="term" value="C:nucleus"/>
    <property type="evidence" value="ECO:0007669"/>
    <property type="project" value="UniProtKB-SubCell"/>
</dbReference>
<evidence type="ECO:0000256" key="6">
    <source>
        <dbReference type="ARBA" id="ARBA00023242"/>
    </source>
</evidence>
<accession>A0A1S3Y1D6</accession>
<dbReference type="RefSeq" id="XP_016445812.1">
    <property type="nucleotide sequence ID" value="XM_016590326.1"/>
</dbReference>
<gene>
    <name evidence="11" type="primary">LOC107771001</name>
</gene>
<evidence type="ECO:0000256" key="4">
    <source>
        <dbReference type="ARBA" id="ARBA00023125"/>
    </source>
</evidence>
<feature type="domain" description="HTH myb-type" evidence="9">
    <location>
        <begin position="72"/>
        <end position="122"/>
    </location>
</feature>
<evidence type="ECO:0000259" key="9">
    <source>
        <dbReference type="PROSITE" id="PS51294"/>
    </source>
</evidence>
<evidence type="ECO:0000256" key="2">
    <source>
        <dbReference type="ARBA" id="ARBA00022737"/>
    </source>
</evidence>
<dbReference type="InterPro" id="IPR009057">
    <property type="entry name" value="Homeodomain-like_sf"/>
</dbReference>
<dbReference type="CDD" id="cd00167">
    <property type="entry name" value="SANT"/>
    <property type="match status" value="2"/>
</dbReference>
<evidence type="ECO:0000256" key="3">
    <source>
        <dbReference type="ARBA" id="ARBA00023015"/>
    </source>
</evidence>
<dbReference type="PANTHER" id="PTHR47997">
    <property type="entry name" value="MYB DOMAIN PROTEIN 55"/>
    <property type="match status" value="1"/>
</dbReference>
<keyword evidence="4" id="KW-0238">DNA-binding</keyword>
<dbReference type="PROSITE" id="PS50090">
    <property type="entry name" value="MYB_LIKE"/>
    <property type="match status" value="2"/>
</dbReference>
<keyword evidence="2" id="KW-0677">Repeat</keyword>
<feature type="compositionally biased region" description="Polar residues" evidence="7">
    <location>
        <begin position="1"/>
        <end position="13"/>
    </location>
</feature>
<keyword evidence="10" id="KW-1185">Reference proteome</keyword>
<dbReference type="GO" id="GO:0000976">
    <property type="term" value="F:transcription cis-regulatory region binding"/>
    <property type="evidence" value="ECO:0007669"/>
    <property type="project" value="UniProtKB-ARBA"/>
</dbReference>
<feature type="compositionally biased region" description="Low complexity" evidence="7">
    <location>
        <begin position="150"/>
        <end position="159"/>
    </location>
</feature>
<dbReference type="FunFam" id="1.10.10.60:FF:000001">
    <property type="entry name" value="MYB-related transcription factor"/>
    <property type="match status" value="1"/>
</dbReference>
<dbReference type="OrthoDB" id="2143914at2759"/>
<dbReference type="GeneID" id="107771001"/>
<evidence type="ECO:0000256" key="1">
    <source>
        <dbReference type="ARBA" id="ARBA00004123"/>
    </source>
</evidence>
<feature type="domain" description="Myb-like" evidence="8">
    <location>
        <begin position="68"/>
        <end position="118"/>
    </location>
</feature>
<reference evidence="11" key="2">
    <citation type="submission" date="2025-08" db="UniProtKB">
        <authorList>
            <consortium name="RefSeq"/>
        </authorList>
    </citation>
    <scope>IDENTIFICATION</scope>
    <source>
        <tissue evidence="11">Leaf</tissue>
    </source>
</reference>
<keyword evidence="5" id="KW-0804">Transcription</keyword>
<name>A0A1S3Y1D6_TOBAC</name>
<dbReference type="Proteomes" id="UP000790787">
    <property type="component" value="Chromosome 4"/>
</dbReference>
<dbReference type="InterPro" id="IPR001005">
    <property type="entry name" value="SANT/Myb"/>
</dbReference>
<dbReference type="GO" id="GO:0010597">
    <property type="term" value="P:green leaf volatile biosynthetic process"/>
    <property type="evidence" value="ECO:0007669"/>
    <property type="project" value="UniProtKB-ARBA"/>
</dbReference>
<evidence type="ECO:0000259" key="8">
    <source>
        <dbReference type="PROSITE" id="PS50090"/>
    </source>
</evidence>
<keyword evidence="3" id="KW-0805">Transcription regulation</keyword>
<evidence type="ECO:0000313" key="10">
    <source>
        <dbReference type="Proteomes" id="UP000790787"/>
    </source>
</evidence>
<dbReference type="Gene3D" id="1.10.10.60">
    <property type="entry name" value="Homeodomain-like"/>
    <property type="match status" value="2"/>
</dbReference>
<feature type="compositionally biased region" description="Basic residues" evidence="7">
    <location>
        <begin position="132"/>
        <end position="142"/>
    </location>
</feature>
<dbReference type="PROSITE" id="PS51294">
    <property type="entry name" value="HTH_MYB"/>
    <property type="match status" value="2"/>
</dbReference>
<proteinExistence type="predicted"/>
<organism evidence="10 11">
    <name type="scientific">Nicotiana tabacum</name>
    <name type="common">Common tobacco</name>
    <dbReference type="NCBI Taxonomy" id="4097"/>
    <lineage>
        <taxon>Eukaryota</taxon>
        <taxon>Viridiplantae</taxon>
        <taxon>Streptophyta</taxon>
        <taxon>Embryophyta</taxon>
        <taxon>Tracheophyta</taxon>
        <taxon>Spermatophyta</taxon>
        <taxon>Magnoliopsida</taxon>
        <taxon>eudicotyledons</taxon>
        <taxon>Gunneridae</taxon>
        <taxon>Pentapetalae</taxon>
        <taxon>asterids</taxon>
        <taxon>lamiids</taxon>
        <taxon>Solanales</taxon>
        <taxon>Solanaceae</taxon>
        <taxon>Nicotianoideae</taxon>
        <taxon>Nicotianeae</taxon>
        <taxon>Nicotiana</taxon>
    </lineage>
</organism>
<dbReference type="AlphaFoldDB" id="A0A1S3Y1D6"/>
<dbReference type="InterPro" id="IPR051953">
    <property type="entry name" value="Plant_SW-associated_TFs"/>
</dbReference>
<dbReference type="RefSeq" id="XP_016445812.1">
    <property type="nucleotide sequence ID" value="XM_016590326.2"/>
</dbReference>
<dbReference type="SMART" id="SM00717">
    <property type="entry name" value="SANT"/>
    <property type="match status" value="2"/>
</dbReference>
<protein>
    <submittedName>
        <fullName evidence="11">Transcription factor MYB58-like</fullName>
    </submittedName>
    <submittedName>
        <fullName evidence="11">Trichome differentiation protein GL1-like</fullName>
    </submittedName>
</protein>
<keyword evidence="6" id="KW-0539">Nucleus</keyword>
<feature type="domain" description="HTH myb-type" evidence="9">
    <location>
        <begin position="15"/>
        <end position="71"/>
    </location>
</feature>
<dbReference type="InterPro" id="IPR017930">
    <property type="entry name" value="Myb_dom"/>
</dbReference>
<feature type="region of interest" description="Disordered" evidence="7">
    <location>
        <begin position="1"/>
        <end position="22"/>
    </location>
</feature>
<evidence type="ECO:0000256" key="7">
    <source>
        <dbReference type="SAM" id="MobiDB-lite"/>
    </source>
</evidence>